<comment type="caution">
    <text evidence="1">The sequence shown here is derived from an EMBL/GenBank/DDBJ whole genome shotgun (WGS) entry which is preliminary data.</text>
</comment>
<gene>
    <name evidence="1" type="ORF">F4821DRAFT_232709</name>
</gene>
<reference evidence="1 2" key="1">
    <citation type="journal article" date="2022" name="New Phytol.">
        <title>Ecological generalism drives hyperdiversity of secondary metabolite gene clusters in xylarialean endophytes.</title>
        <authorList>
            <person name="Franco M.E.E."/>
            <person name="Wisecaver J.H."/>
            <person name="Arnold A.E."/>
            <person name="Ju Y.M."/>
            <person name="Slot J.C."/>
            <person name="Ahrendt S."/>
            <person name="Moore L.P."/>
            <person name="Eastman K.E."/>
            <person name="Scott K."/>
            <person name="Konkel Z."/>
            <person name="Mondo S.J."/>
            <person name="Kuo A."/>
            <person name="Hayes R.D."/>
            <person name="Haridas S."/>
            <person name="Andreopoulos B."/>
            <person name="Riley R."/>
            <person name="LaButti K."/>
            <person name="Pangilinan J."/>
            <person name="Lipzen A."/>
            <person name="Amirebrahimi M."/>
            <person name="Yan J."/>
            <person name="Adam C."/>
            <person name="Keymanesh K."/>
            <person name="Ng V."/>
            <person name="Louie K."/>
            <person name="Northen T."/>
            <person name="Drula E."/>
            <person name="Henrissat B."/>
            <person name="Hsieh H.M."/>
            <person name="Youens-Clark K."/>
            <person name="Lutzoni F."/>
            <person name="Miadlikowska J."/>
            <person name="Eastwood D.C."/>
            <person name="Hamelin R.C."/>
            <person name="Grigoriev I.V."/>
            <person name="U'Ren J.M."/>
        </authorList>
    </citation>
    <scope>NUCLEOTIDE SEQUENCE [LARGE SCALE GENOMIC DNA]</scope>
    <source>
        <strain evidence="1 2">ER1909</strain>
    </source>
</reference>
<evidence type="ECO:0000313" key="2">
    <source>
        <dbReference type="Proteomes" id="UP001497680"/>
    </source>
</evidence>
<accession>A0ACC0D8D8</accession>
<dbReference type="EMBL" id="MU394298">
    <property type="protein sequence ID" value="KAI6088995.1"/>
    <property type="molecule type" value="Genomic_DNA"/>
</dbReference>
<proteinExistence type="predicted"/>
<evidence type="ECO:0000313" key="1">
    <source>
        <dbReference type="EMBL" id="KAI6088995.1"/>
    </source>
</evidence>
<dbReference type="Proteomes" id="UP001497680">
    <property type="component" value="Unassembled WGS sequence"/>
</dbReference>
<organism evidence="1 2">
    <name type="scientific">Hypoxylon rubiginosum</name>
    <dbReference type="NCBI Taxonomy" id="110542"/>
    <lineage>
        <taxon>Eukaryota</taxon>
        <taxon>Fungi</taxon>
        <taxon>Dikarya</taxon>
        <taxon>Ascomycota</taxon>
        <taxon>Pezizomycotina</taxon>
        <taxon>Sordariomycetes</taxon>
        <taxon>Xylariomycetidae</taxon>
        <taxon>Xylariales</taxon>
        <taxon>Hypoxylaceae</taxon>
        <taxon>Hypoxylon</taxon>
    </lineage>
</organism>
<name>A0ACC0D8D8_9PEZI</name>
<keyword evidence="2" id="KW-1185">Reference proteome</keyword>
<sequence length="206" mass="24575">MAYSGESVWSGQVHWHQRSPNNPRYRPFAVFASSKPVDLPPEHTPEDKAYYAREQRLEAEVWERWMPPRPPREEEKPDDSKPKVRQESGLVVFWREWTAQAREWTAQARETRDQVSAWYKRTALAVDRRLYSAERWYWERSVFPELRYVLGLALKWGLVLAVLVWFVKGRVDAWRARQEVFVYQHVPHYQVWSVSKPRCGCDADGK</sequence>
<protein>
    <submittedName>
        <fullName evidence="1">Uncharacterized protein</fullName>
    </submittedName>
</protein>